<dbReference type="InterPro" id="IPR050357">
    <property type="entry name" value="Arrestin_domain-protein"/>
</dbReference>
<evidence type="ECO:0000259" key="4">
    <source>
        <dbReference type="SMART" id="SM01017"/>
    </source>
</evidence>
<dbReference type="InterPro" id="IPR011021">
    <property type="entry name" value="Arrestin-like_N"/>
</dbReference>
<dbReference type="InterPro" id="IPR014752">
    <property type="entry name" value="Arrestin-like_C"/>
</dbReference>
<comment type="similarity">
    <text evidence="1">Belongs to the arrestin family.</text>
</comment>
<name>A0A7E5WKM4_TRINI</name>
<dbReference type="InParanoid" id="A0A7E5WKM4"/>
<dbReference type="SUPFAM" id="SSF81296">
    <property type="entry name" value="E set domains"/>
    <property type="match status" value="2"/>
</dbReference>
<accession>A0A7E5WKM4</accession>
<dbReference type="GO" id="GO:0005737">
    <property type="term" value="C:cytoplasm"/>
    <property type="evidence" value="ECO:0007669"/>
    <property type="project" value="TreeGrafter"/>
</dbReference>
<evidence type="ECO:0000256" key="2">
    <source>
        <dbReference type="ARBA" id="ARBA00022606"/>
    </source>
</evidence>
<dbReference type="Gene3D" id="2.60.40.640">
    <property type="match status" value="2"/>
</dbReference>
<dbReference type="OrthoDB" id="7785529at2759"/>
<dbReference type="Pfam" id="PF02752">
    <property type="entry name" value="Arrestin_C"/>
    <property type="match status" value="1"/>
</dbReference>
<keyword evidence="2" id="KW-0716">Sensory transduction</keyword>
<feature type="compositionally biased region" description="Polar residues" evidence="3">
    <location>
        <begin position="560"/>
        <end position="577"/>
    </location>
</feature>
<feature type="compositionally biased region" description="Low complexity" evidence="3">
    <location>
        <begin position="348"/>
        <end position="366"/>
    </location>
</feature>
<evidence type="ECO:0000313" key="6">
    <source>
        <dbReference type="RefSeq" id="XP_026741335.1"/>
    </source>
</evidence>
<feature type="compositionally biased region" description="Pro residues" evidence="3">
    <location>
        <begin position="532"/>
        <end position="543"/>
    </location>
</feature>
<keyword evidence="5" id="KW-1185">Reference proteome</keyword>
<feature type="region of interest" description="Disordered" evidence="3">
    <location>
        <begin position="347"/>
        <end position="589"/>
    </location>
</feature>
<reference evidence="6" key="1">
    <citation type="submission" date="2025-08" db="UniProtKB">
        <authorList>
            <consortium name="RefSeq"/>
        </authorList>
    </citation>
    <scope>IDENTIFICATION</scope>
</reference>
<feature type="compositionally biased region" description="Pro residues" evidence="3">
    <location>
        <begin position="445"/>
        <end position="476"/>
    </location>
</feature>
<feature type="compositionally biased region" description="Low complexity" evidence="3">
    <location>
        <begin position="382"/>
        <end position="398"/>
    </location>
</feature>
<dbReference type="InterPro" id="IPR014756">
    <property type="entry name" value="Ig_E-set"/>
</dbReference>
<feature type="domain" description="Arrestin C-terminal-like" evidence="4">
    <location>
        <begin position="178"/>
        <end position="309"/>
    </location>
</feature>
<dbReference type="PANTHER" id="PTHR11188">
    <property type="entry name" value="ARRESTIN DOMAIN CONTAINING PROTEIN"/>
    <property type="match status" value="1"/>
</dbReference>
<dbReference type="SMART" id="SM01017">
    <property type="entry name" value="Arrestin_C"/>
    <property type="match status" value="1"/>
</dbReference>
<feature type="compositionally biased region" description="Polar residues" evidence="3">
    <location>
        <begin position="421"/>
        <end position="438"/>
    </location>
</feature>
<organism evidence="5 6">
    <name type="scientific">Trichoplusia ni</name>
    <name type="common">Cabbage looper</name>
    <dbReference type="NCBI Taxonomy" id="7111"/>
    <lineage>
        <taxon>Eukaryota</taxon>
        <taxon>Metazoa</taxon>
        <taxon>Ecdysozoa</taxon>
        <taxon>Arthropoda</taxon>
        <taxon>Hexapoda</taxon>
        <taxon>Insecta</taxon>
        <taxon>Pterygota</taxon>
        <taxon>Neoptera</taxon>
        <taxon>Endopterygota</taxon>
        <taxon>Lepidoptera</taxon>
        <taxon>Glossata</taxon>
        <taxon>Ditrysia</taxon>
        <taxon>Noctuoidea</taxon>
        <taxon>Noctuidae</taxon>
        <taxon>Plusiinae</taxon>
        <taxon>Trichoplusia</taxon>
    </lineage>
</organism>
<gene>
    <name evidence="6" type="primary">LOC113503511</name>
</gene>
<evidence type="ECO:0000256" key="1">
    <source>
        <dbReference type="ARBA" id="ARBA00005298"/>
    </source>
</evidence>
<dbReference type="GeneID" id="113503511"/>
<evidence type="ECO:0000256" key="3">
    <source>
        <dbReference type="SAM" id="MobiDB-lite"/>
    </source>
</evidence>
<feature type="compositionally biased region" description="Pro residues" evidence="3">
    <location>
        <begin position="367"/>
        <end position="376"/>
    </location>
</feature>
<feature type="compositionally biased region" description="Pro residues" evidence="3">
    <location>
        <begin position="484"/>
        <end position="496"/>
    </location>
</feature>
<dbReference type="Proteomes" id="UP000322000">
    <property type="component" value="Chromosome 19"/>
</dbReference>
<dbReference type="RefSeq" id="XP_026741335.1">
    <property type="nucleotide sequence ID" value="XM_026885534.1"/>
</dbReference>
<proteinExistence type="inferred from homology"/>
<evidence type="ECO:0000313" key="5">
    <source>
        <dbReference type="Proteomes" id="UP000322000"/>
    </source>
</evidence>
<feature type="compositionally biased region" description="Pro residues" evidence="3">
    <location>
        <begin position="407"/>
        <end position="420"/>
    </location>
</feature>
<dbReference type="PANTHER" id="PTHR11188:SF176">
    <property type="entry name" value="ARRESTIN DOMAIN-CONTAINING PROTEIN 1"/>
    <property type="match status" value="1"/>
</dbReference>
<dbReference type="InterPro" id="IPR011022">
    <property type="entry name" value="Arrestin_C-like"/>
</dbReference>
<feature type="compositionally biased region" description="Low complexity" evidence="3">
    <location>
        <begin position="544"/>
        <end position="559"/>
    </location>
</feature>
<sequence length="589" mass="64318">MGFDEGQIILDSDNGAYFAGQTVHGRVVFDQQKVKTIHGIYVDMKGFCKVHWTTSESRRVNNRTQFHTVNHDSYEEYFNNKVFIFGDNNGEHHLQPGTHDFKFQCHIPANCPSSYEGEHGHIRYRIKVVMVTSGMFSLNKEKKVAVRVHAPLDLNLNPYCKEPLEYELLSSFCCWCMSAGSAEVRVRLPVSGYCPGQVMPMEVNCKNPSSVDIDKIKFAIKKDITFTATSVAGTRYDHDTVAEITKGPVPAGTTRNWTVEMEVPSMDVYNVDACRFIDITYTLKISTEADGCHENSEDIRPIIFGTVPLVGYQDNVQNPLHDQLPNPIGMQNVPAVNCYPPPPIMNQPLSNSPYPNPPYQNASPYPTANPPYPTPPGNLGMPNVSPYPSNTPYSTTPNLDRKSPYPGVSPYPAANPPYPVTPNQGTNPPYPVTSPNQSANTPYPGANPPYPNNTPNPGVNPPYPVTSPVANPPYPVSSPAANSPYPPSNSPYPPASTPYNTDMTSPASFKTGTLGFTVSPLQKSNDPASVPLLPPGANPPYPSNPYASASAPEPSTPGSDQKTLNDSSGGNDNSPYNPSFIPEKQENHN</sequence>
<feature type="compositionally biased region" description="Polar residues" evidence="3">
    <location>
        <begin position="502"/>
        <end position="527"/>
    </location>
</feature>
<dbReference type="GO" id="GO:0015031">
    <property type="term" value="P:protein transport"/>
    <property type="evidence" value="ECO:0007669"/>
    <property type="project" value="TreeGrafter"/>
</dbReference>
<dbReference type="KEGG" id="tnl:113503511"/>
<dbReference type="AlphaFoldDB" id="A0A7E5WKM4"/>
<protein>
    <submittedName>
        <fullName evidence="6">Arrestin domain-containing protein 17-like isoform X1</fullName>
    </submittedName>
</protein>
<dbReference type="Pfam" id="PF00339">
    <property type="entry name" value="Arrestin_N"/>
    <property type="match status" value="1"/>
</dbReference>